<dbReference type="AlphaFoldDB" id="A0A231GUL3"/>
<dbReference type="EMBL" id="NGAF01000035">
    <property type="protein sequence ID" value="OXR40313.1"/>
    <property type="molecule type" value="Genomic_DNA"/>
</dbReference>
<accession>A0A231GUL3</accession>
<keyword evidence="2" id="KW-1185">Reference proteome</keyword>
<proteinExistence type="predicted"/>
<sequence>MTYPSSECCASHSKLRHRTTDVNRNLSVNVHRTIDAFRSLYLPWWRRCAAAGRPCRGRWIVMEAVIGESCSVSVPHHDVEARVARHRECGAAMTAAPAPSWPGFPKQAELQGDCATVPTGMTVEAAHRIMQQHAHWSGTPCARRAAALRHLVALGRYVLDKRRCRVRVRFAQSDVSVDYQCTREIAEAFATRMRRRFDSIVVIDDRVHPDLPPLPCARLWAP</sequence>
<dbReference type="Proteomes" id="UP000215506">
    <property type="component" value="Unassembled WGS sequence"/>
</dbReference>
<gene>
    <name evidence="1" type="ORF">B7C42_07651</name>
</gene>
<protein>
    <submittedName>
        <fullName evidence="1">Uncharacterized protein</fullName>
    </submittedName>
</protein>
<organism evidence="1 2">
    <name type="scientific">Nocardia cerradoensis</name>
    <dbReference type="NCBI Taxonomy" id="85688"/>
    <lineage>
        <taxon>Bacteria</taxon>
        <taxon>Bacillati</taxon>
        <taxon>Actinomycetota</taxon>
        <taxon>Actinomycetes</taxon>
        <taxon>Mycobacteriales</taxon>
        <taxon>Nocardiaceae</taxon>
        <taxon>Nocardia</taxon>
    </lineage>
</organism>
<evidence type="ECO:0000313" key="2">
    <source>
        <dbReference type="Proteomes" id="UP000215506"/>
    </source>
</evidence>
<evidence type="ECO:0000313" key="1">
    <source>
        <dbReference type="EMBL" id="OXR40313.1"/>
    </source>
</evidence>
<name>A0A231GUL3_9NOCA</name>
<reference evidence="1 2" key="1">
    <citation type="submission" date="2017-07" db="EMBL/GenBank/DDBJ databases">
        <title>First draft Genome Sequence of Nocardia cerradoensis isolated from human infection.</title>
        <authorList>
            <person name="Carrasco G."/>
        </authorList>
    </citation>
    <scope>NUCLEOTIDE SEQUENCE [LARGE SCALE GENOMIC DNA]</scope>
    <source>
        <strain evidence="1 2">CNM20130759</strain>
    </source>
</reference>
<comment type="caution">
    <text evidence="1">The sequence shown here is derived from an EMBL/GenBank/DDBJ whole genome shotgun (WGS) entry which is preliminary data.</text>
</comment>